<protein>
    <submittedName>
        <fullName evidence="2">Uncharacterized protein</fullName>
    </submittedName>
</protein>
<evidence type="ECO:0000313" key="2">
    <source>
        <dbReference type="EMBL" id="GFN76235.1"/>
    </source>
</evidence>
<sequence length="89" mass="10658">MSELTARLVKIDRDLGLEGLELRAFMKEERDREDRKRKKHRKDLEKEQQSDPTLETIRAKAKNNDETYYTYNGIIFRRTNNKSDIDQIA</sequence>
<feature type="region of interest" description="Disordered" evidence="1">
    <location>
        <begin position="28"/>
        <end position="56"/>
    </location>
</feature>
<gene>
    <name evidence="2" type="ORF">PoB_000274100</name>
</gene>
<reference evidence="2 3" key="1">
    <citation type="journal article" date="2021" name="Elife">
        <title>Chloroplast acquisition without the gene transfer in kleptoplastic sea slugs, Plakobranchus ocellatus.</title>
        <authorList>
            <person name="Maeda T."/>
            <person name="Takahashi S."/>
            <person name="Yoshida T."/>
            <person name="Shimamura S."/>
            <person name="Takaki Y."/>
            <person name="Nagai Y."/>
            <person name="Toyoda A."/>
            <person name="Suzuki Y."/>
            <person name="Arimoto A."/>
            <person name="Ishii H."/>
            <person name="Satoh N."/>
            <person name="Nishiyama T."/>
            <person name="Hasebe M."/>
            <person name="Maruyama T."/>
            <person name="Minagawa J."/>
            <person name="Obokata J."/>
            <person name="Shigenobu S."/>
        </authorList>
    </citation>
    <scope>NUCLEOTIDE SEQUENCE [LARGE SCALE GENOMIC DNA]</scope>
</reference>
<dbReference type="Proteomes" id="UP000735302">
    <property type="component" value="Unassembled WGS sequence"/>
</dbReference>
<name>A0AAV3XDH9_9GAST</name>
<keyword evidence="3" id="KW-1185">Reference proteome</keyword>
<proteinExistence type="predicted"/>
<accession>A0AAV3XDH9</accession>
<comment type="caution">
    <text evidence="2">The sequence shown here is derived from an EMBL/GenBank/DDBJ whole genome shotgun (WGS) entry which is preliminary data.</text>
</comment>
<dbReference type="AlphaFoldDB" id="A0AAV3XDH9"/>
<evidence type="ECO:0000256" key="1">
    <source>
        <dbReference type="SAM" id="MobiDB-lite"/>
    </source>
</evidence>
<dbReference type="EMBL" id="BLXT01000368">
    <property type="protein sequence ID" value="GFN76235.1"/>
    <property type="molecule type" value="Genomic_DNA"/>
</dbReference>
<evidence type="ECO:0000313" key="3">
    <source>
        <dbReference type="Proteomes" id="UP000735302"/>
    </source>
</evidence>
<organism evidence="2 3">
    <name type="scientific">Plakobranchus ocellatus</name>
    <dbReference type="NCBI Taxonomy" id="259542"/>
    <lineage>
        <taxon>Eukaryota</taxon>
        <taxon>Metazoa</taxon>
        <taxon>Spiralia</taxon>
        <taxon>Lophotrochozoa</taxon>
        <taxon>Mollusca</taxon>
        <taxon>Gastropoda</taxon>
        <taxon>Heterobranchia</taxon>
        <taxon>Euthyneura</taxon>
        <taxon>Panpulmonata</taxon>
        <taxon>Sacoglossa</taxon>
        <taxon>Placobranchoidea</taxon>
        <taxon>Plakobranchidae</taxon>
        <taxon>Plakobranchus</taxon>
    </lineage>
</organism>